<comment type="caution">
    <text evidence="2">The sequence shown here is derived from an EMBL/GenBank/DDBJ whole genome shotgun (WGS) entry which is preliminary data.</text>
</comment>
<organism evidence="2 3">
    <name type="scientific">Pseudomonas syringae pv. avii</name>
    <dbReference type="NCBI Taxonomy" id="663959"/>
    <lineage>
        <taxon>Bacteria</taxon>
        <taxon>Pseudomonadati</taxon>
        <taxon>Pseudomonadota</taxon>
        <taxon>Gammaproteobacteria</taxon>
        <taxon>Pseudomonadales</taxon>
        <taxon>Pseudomonadaceae</taxon>
        <taxon>Pseudomonas</taxon>
        <taxon>Pseudomonas syringae</taxon>
    </lineage>
</organism>
<accession>A0A3M5VHZ5</accession>
<dbReference type="EMBL" id="RBUA01000655">
    <property type="protein sequence ID" value="RMU57117.1"/>
    <property type="molecule type" value="Genomic_DNA"/>
</dbReference>
<name>A0A3M5VHZ5_PSESX</name>
<feature type="compositionally biased region" description="Polar residues" evidence="1">
    <location>
        <begin position="13"/>
        <end position="23"/>
    </location>
</feature>
<dbReference type="Proteomes" id="UP000280395">
    <property type="component" value="Unassembled WGS sequence"/>
</dbReference>
<reference evidence="2 3" key="1">
    <citation type="submission" date="2018-08" db="EMBL/GenBank/DDBJ databases">
        <title>Recombination of ecologically and evolutionarily significant loci maintains genetic cohesion in the Pseudomonas syringae species complex.</title>
        <authorList>
            <person name="Dillon M."/>
            <person name="Thakur S."/>
            <person name="Almeida R.N.D."/>
            <person name="Weir B.S."/>
            <person name="Guttman D.S."/>
        </authorList>
    </citation>
    <scope>NUCLEOTIDE SEQUENCE [LARGE SCALE GENOMIC DNA]</scope>
    <source>
        <strain evidence="2 3">ICMP 14479</strain>
    </source>
</reference>
<proteinExistence type="predicted"/>
<protein>
    <submittedName>
        <fullName evidence="2">Uncharacterized protein</fullName>
    </submittedName>
</protein>
<gene>
    <name evidence="2" type="ORF">ALP29_200645</name>
</gene>
<evidence type="ECO:0000256" key="1">
    <source>
        <dbReference type="SAM" id="MobiDB-lite"/>
    </source>
</evidence>
<evidence type="ECO:0000313" key="3">
    <source>
        <dbReference type="Proteomes" id="UP000280395"/>
    </source>
</evidence>
<sequence length="124" mass="13217">MQVINSAPPAKGSATSPVENSARPNAAPAVTPNKDGEARRLRVMPCIKAPATPRHAPTNAAHKARGTRSCATIYAILPPSRPCVNSPFQASIWRMLNDDKANSDTQNSPRQVAAITPAISQRRI</sequence>
<dbReference type="AlphaFoldDB" id="A0A3M5VHZ5"/>
<evidence type="ECO:0000313" key="2">
    <source>
        <dbReference type="EMBL" id="RMU57117.1"/>
    </source>
</evidence>
<feature type="region of interest" description="Disordered" evidence="1">
    <location>
        <begin position="1"/>
        <end position="40"/>
    </location>
</feature>